<evidence type="ECO:0000313" key="2">
    <source>
        <dbReference type="EMBL" id="RNI34475.1"/>
    </source>
</evidence>
<comment type="caution">
    <text evidence="2">The sequence shown here is derived from an EMBL/GenBank/DDBJ whole genome shotgun (WGS) entry which is preliminary data.</text>
</comment>
<dbReference type="EMBL" id="RJJR01000013">
    <property type="protein sequence ID" value="RNI34475.1"/>
    <property type="molecule type" value="Genomic_DNA"/>
</dbReference>
<dbReference type="PANTHER" id="PTHR47505:SF1">
    <property type="entry name" value="DNA UTILIZATION PROTEIN YHGH"/>
    <property type="match status" value="1"/>
</dbReference>
<dbReference type="AlphaFoldDB" id="A0A3M9NAR9"/>
<dbReference type="OrthoDB" id="9779910at2"/>
<dbReference type="Proteomes" id="UP000267223">
    <property type="component" value="Unassembled WGS sequence"/>
</dbReference>
<dbReference type="SUPFAM" id="SSF53271">
    <property type="entry name" value="PRTase-like"/>
    <property type="match status" value="1"/>
</dbReference>
<dbReference type="InterPro" id="IPR029057">
    <property type="entry name" value="PRTase-like"/>
</dbReference>
<evidence type="ECO:0000313" key="3">
    <source>
        <dbReference type="Proteomes" id="UP000267223"/>
    </source>
</evidence>
<keyword evidence="3" id="KW-1185">Reference proteome</keyword>
<proteinExistence type="inferred from homology"/>
<evidence type="ECO:0000256" key="1">
    <source>
        <dbReference type="ARBA" id="ARBA00008007"/>
    </source>
</evidence>
<sequence>MRILSFTLSPLFNLFYPHTCIGCGSDVIEKDNFLCLECLNDLPRTHFAMHKNNPVEKKFWGRIALASAMSELYFAKGSMVQNMIHEFKYRGNKKAGFFLGTMMGNSLLNSNRFRVDALIPLPLFEKKEKTRGFNQSEILCHGIAAVLGTPVIKNNVIRKIFTETQTKKHRVERWKNVDGIFFIKNPEELEGKHILLVDDVITTGATIDACGTEILKLNNVQLSVASLAIASN</sequence>
<dbReference type="Gene3D" id="3.40.50.2020">
    <property type="match status" value="1"/>
</dbReference>
<dbReference type="PANTHER" id="PTHR47505">
    <property type="entry name" value="DNA UTILIZATION PROTEIN YHGH"/>
    <property type="match status" value="1"/>
</dbReference>
<reference evidence="2 3" key="1">
    <citation type="submission" date="2018-11" db="EMBL/GenBank/DDBJ databases">
        <title>Draft genome sequence of Ferruginibacter sp. BO-59.</title>
        <authorList>
            <person name="Im W.T."/>
        </authorList>
    </citation>
    <scope>NUCLEOTIDE SEQUENCE [LARGE SCALE GENOMIC DNA]</scope>
    <source>
        <strain evidence="2 3">BO-59</strain>
    </source>
</reference>
<dbReference type="InterPro" id="IPR051910">
    <property type="entry name" value="ComF/GntX_DNA_util-trans"/>
</dbReference>
<comment type="similarity">
    <text evidence="1">Belongs to the ComF/GntX family.</text>
</comment>
<protein>
    <submittedName>
        <fullName evidence="2">ComF family protein</fullName>
    </submittedName>
</protein>
<name>A0A3M9NAR9_9BACT</name>
<accession>A0A3M9NAR9</accession>
<dbReference type="CDD" id="cd06223">
    <property type="entry name" value="PRTases_typeI"/>
    <property type="match status" value="1"/>
</dbReference>
<gene>
    <name evidence="2" type="ORF">EFY79_14920</name>
</gene>
<dbReference type="RefSeq" id="WP_123121534.1">
    <property type="nucleotide sequence ID" value="NZ_RJJR01000013.1"/>
</dbReference>
<organism evidence="2 3">
    <name type="scientific">Hanamia caeni</name>
    <dbReference type="NCBI Taxonomy" id="2294116"/>
    <lineage>
        <taxon>Bacteria</taxon>
        <taxon>Pseudomonadati</taxon>
        <taxon>Bacteroidota</taxon>
        <taxon>Chitinophagia</taxon>
        <taxon>Chitinophagales</taxon>
        <taxon>Chitinophagaceae</taxon>
        <taxon>Hanamia</taxon>
    </lineage>
</organism>
<dbReference type="InterPro" id="IPR000836">
    <property type="entry name" value="PRTase_dom"/>
</dbReference>